<evidence type="ECO:0000313" key="4">
    <source>
        <dbReference type="EMBL" id="MYM20124.1"/>
    </source>
</evidence>
<accession>A0A6N9H9B8</accession>
<dbReference type="InterPro" id="IPR015943">
    <property type="entry name" value="WD40/YVTN_repeat-like_dom_sf"/>
</dbReference>
<gene>
    <name evidence="4" type="ORF">GSY69_09130</name>
</gene>
<dbReference type="SUPFAM" id="SSF51004">
    <property type="entry name" value="C-terminal (heme d1) domain of cytochrome cd1-nitrite reductase"/>
    <property type="match status" value="1"/>
</dbReference>
<keyword evidence="3" id="KW-0732">Signal</keyword>
<dbReference type="Proteomes" id="UP000469215">
    <property type="component" value="Unassembled WGS sequence"/>
</dbReference>
<dbReference type="PANTHER" id="PTHR47197:SF3">
    <property type="entry name" value="DIHYDRO-HEME D1 DEHYDROGENASE"/>
    <property type="match status" value="1"/>
</dbReference>
<dbReference type="InterPro" id="IPR051200">
    <property type="entry name" value="Host-pathogen_enzymatic-act"/>
</dbReference>
<keyword evidence="2" id="KW-1133">Transmembrane helix</keyword>
<feature type="transmembrane region" description="Helical" evidence="2">
    <location>
        <begin position="752"/>
        <end position="774"/>
    </location>
</feature>
<dbReference type="InterPro" id="IPR011048">
    <property type="entry name" value="Haem_d1_sf"/>
</dbReference>
<feature type="region of interest" description="Disordered" evidence="1">
    <location>
        <begin position="647"/>
        <end position="754"/>
    </location>
</feature>
<evidence type="ECO:0000256" key="3">
    <source>
        <dbReference type="SAM" id="SignalP"/>
    </source>
</evidence>
<name>A0A6N9H9B8_9MICO</name>
<dbReference type="AlphaFoldDB" id="A0A6N9H9B8"/>
<proteinExistence type="predicted"/>
<organism evidence="4 5">
    <name type="scientific">Brevibacterium rongguiense</name>
    <dbReference type="NCBI Taxonomy" id="2695267"/>
    <lineage>
        <taxon>Bacteria</taxon>
        <taxon>Bacillati</taxon>
        <taxon>Actinomycetota</taxon>
        <taxon>Actinomycetes</taxon>
        <taxon>Micrococcales</taxon>
        <taxon>Brevibacteriaceae</taxon>
        <taxon>Brevibacterium</taxon>
    </lineage>
</organism>
<dbReference type="EMBL" id="WWEQ01000036">
    <property type="protein sequence ID" value="MYM20124.1"/>
    <property type="molecule type" value="Genomic_DNA"/>
</dbReference>
<keyword evidence="2" id="KW-0472">Membrane</keyword>
<comment type="caution">
    <text evidence="4">The sequence shown here is derived from an EMBL/GenBank/DDBJ whole genome shotgun (WGS) entry which is preliminary data.</text>
</comment>
<evidence type="ECO:0008006" key="6">
    <source>
        <dbReference type="Google" id="ProtNLM"/>
    </source>
</evidence>
<evidence type="ECO:0000256" key="2">
    <source>
        <dbReference type="SAM" id="Phobius"/>
    </source>
</evidence>
<dbReference type="Gene3D" id="2.130.10.10">
    <property type="entry name" value="YVTN repeat-like/Quinoprotein amine dehydrogenase"/>
    <property type="match status" value="1"/>
</dbReference>
<feature type="compositionally biased region" description="Low complexity" evidence="1">
    <location>
        <begin position="661"/>
        <end position="700"/>
    </location>
</feature>
<dbReference type="PANTHER" id="PTHR47197">
    <property type="entry name" value="PROTEIN NIRF"/>
    <property type="match status" value="1"/>
</dbReference>
<dbReference type="RefSeq" id="WP_160953545.1">
    <property type="nucleotide sequence ID" value="NZ_WWEQ01000036.1"/>
</dbReference>
<keyword evidence="2" id="KW-0812">Transmembrane</keyword>
<reference evidence="4 5" key="1">
    <citation type="submission" date="2020-01" db="EMBL/GenBank/DDBJ databases">
        <authorList>
            <person name="Deng T."/>
        </authorList>
    </citation>
    <scope>NUCLEOTIDE SEQUENCE [LARGE SCALE GENOMIC DNA]</scope>
    <source>
        <strain evidence="4 5">5221</strain>
    </source>
</reference>
<evidence type="ECO:0000256" key="1">
    <source>
        <dbReference type="SAM" id="MobiDB-lite"/>
    </source>
</evidence>
<protein>
    <recommendedName>
        <fullName evidence="6">Gram-positive cocci surface proteins LPxTG domain-containing protein</fullName>
    </recommendedName>
</protein>
<feature type="signal peptide" evidence="3">
    <location>
        <begin position="1"/>
        <end position="35"/>
    </location>
</feature>
<sequence>MHRIPSPATGRRLGALSLAVALGAGLPLASAPAFAAPGGLAAQAAAATPKPDSGQGTLSIDGSSAVKAGGKLTVKGTGFVAKDELSFKLDDGAYTANGTDIVASATTDDQGAFSLEFTVPGDVSVGDHWIRALSGNGSHHVAFTVTAADSPAPAAEATVNAPATWYEGQPITVTGKNWKNGDGATGSVVAVKLDMGGVNRKYDLKDPIKGTSLGNKTIMGVAKAKDDGSFSITIPYPTLKNSDTAYKVGDKPSFTFLSGSMQAGDPVRSLAAETEVAPSPALHTDELTVSQSAVTDVPLTQGTDLATAKVAGKETSVVRGLYQTAYSKKHGSIYAAAVGRPPVKDSALVKLNADTLEVEKAIAPPVDPTEEGEKAGARYAAYGVSADDANNRVWVTNTRQNTVAVYDADTLALVKQFPKGATPHSRDVLADAASGKAFVSNNSGQSISVFDGKTLEQQDDIALRDGFKPMSLKVVGSTLYTTDIGSPTITKIDTKTHKVTYLDIPAKLESASGIDVDPASGTIAVAGQAGSANVVLLDKDGKLLKEIAVAGPANEEGDATAGGSLSVAFDAVNKWFYVANRTANSITVYDTDGNLVQTLDSGKFANHVQADGRGNVYAVNKGGARTTATDGTAARAAEPDLRDYVQKFTGPAVPTPDPTEPTEAPTSDPTDQPTTDPTAEPTADPTGEPTDGSSQQPSDSPSDDGKDDGSGDNGSGDDGDNGSGDNGSDDNGSDDNGSGDNGSGGSLPRTGAAVGAAVAAGAALILVGGAAVTITRRRTGSRK</sequence>
<evidence type="ECO:0000313" key="5">
    <source>
        <dbReference type="Proteomes" id="UP000469215"/>
    </source>
</evidence>
<keyword evidence="5" id="KW-1185">Reference proteome</keyword>
<feature type="chain" id="PRO_5026805414" description="Gram-positive cocci surface proteins LPxTG domain-containing protein" evidence="3">
    <location>
        <begin position="36"/>
        <end position="783"/>
    </location>
</feature>